<dbReference type="Proteomes" id="UP001151234">
    <property type="component" value="Unassembled WGS sequence"/>
</dbReference>
<comment type="cofactor">
    <cofactor evidence="8">
        <name>a divalent metal cation</name>
        <dbReference type="ChEBI" id="CHEBI:60240"/>
    </cofactor>
    <text evidence="8">Binds 2 divalent metal cations per subunit.</text>
</comment>
<evidence type="ECO:0000256" key="1">
    <source>
        <dbReference type="ARBA" id="ARBA00006272"/>
    </source>
</evidence>
<dbReference type="AlphaFoldDB" id="A0A9X3ZHJ5"/>
<dbReference type="InterPro" id="IPR023367">
    <property type="entry name" value="Peptidase_M42_dom2"/>
</dbReference>
<evidence type="ECO:0000256" key="7">
    <source>
        <dbReference type="PIRSR" id="PIRSR001123-1"/>
    </source>
</evidence>
<dbReference type="Gene3D" id="3.40.630.10">
    <property type="entry name" value="Zn peptidases"/>
    <property type="match status" value="1"/>
</dbReference>
<feature type="binding site" evidence="8">
    <location>
        <position position="178"/>
    </location>
    <ligand>
        <name>Zn(2+)</name>
        <dbReference type="ChEBI" id="CHEBI:29105"/>
        <label>2</label>
    </ligand>
</feature>
<feature type="binding site" evidence="8">
    <location>
        <position position="178"/>
    </location>
    <ligand>
        <name>Zn(2+)</name>
        <dbReference type="ChEBI" id="CHEBI:29105"/>
        <label>1</label>
    </ligand>
</feature>
<keyword evidence="10" id="KW-1185">Reference proteome</keyword>
<keyword evidence="2" id="KW-0031">Aminopeptidase</keyword>
<evidence type="ECO:0000256" key="3">
    <source>
        <dbReference type="ARBA" id="ARBA00022670"/>
    </source>
</evidence>
<feature type="binding site" evidence="8">
    <location>
        <position position="213"/>
    </location>
    <ligand>
        <name>Zn(2+)</name>
        <dbReference type="ChEBI" id="CHEBI:29105"/>
        <label>2</label>
    </ligand>
</feature>
<dbReference type="RefSeq" id="WP_267991133.1">
    <property type="nucleotide sequence ID" value="NZ_JAPJZI010000001.1"/>
</dbReference>
<keyword evidence="4 8" id="KW-0479">Metal-binding</keyword>
<feature type="binding site" evidence="8">
    <location>
        <position position="235"/>
    </location>
    <ligand>
        <name>Zn(2+)</name>
        <dbReference type="ChEBI" id="CHEBI:29105"/>
        <label>1</label>
    </ligand>
</feature>
<feature type="binding site" evidence="8">
    <location>
        <position position="67"/>
    </location>
    <ligand>
        <name>Zn(2+)</name>
        <dbReference type="ChEBI" id="CHEBI:29105"/>
        <label>1</label>
    </ligand>
</feature>
<feature type="active site" description="Proton acceptor" evidence="7">
    <location>
        <position position="212"/>
    </location>
</feature>
<evidence type="ECO:0000256" key="6">
    <source>
        <dbReference type="PIRNR" id="PIRNR001123"/>
    </source>
</evidence>
<reference evidence="9" key="1">
    <citation type="submission" date="2022-11" db="EMBL/GenBank/DDBJ databases">
        <title>Draft genome sequence of Hoeflea poritis E7-10 and Hoeflea prorocentri PM5-8, separated from scleractinian coral Porites lutea and marine dinoflagellate.</title>
        <authorList>
            <person name="Zhang G."/>
            <person name="Wei Q."/>
            <person name="Cai L."/>
        </authorList>
    </citation>
    <scope>NUCLEOTIDE SEQUENCE</scope>
    <source>
        <strain evidence="9">PM5-8</strain>
    </source>
</reference>
<dbReference type="PANTHER" id="PTHR32481">
    <property type="entry name" value="AMINOPEPTIDASE"/>
    <property type="match status" value="1"/>
</dbReference>
<dbReference type="Gene3D" id="2.40.30.40">
    <property type="entry name" value="Peptidase M42, domain 2"/>
    <property type="match status" value="1"/>
</dbReference>
<sequence length="347" mass="37639">MNIDLLKRLCETPAVSGRESRVRDLILGEVDDLFDDVEVDPLGSLICWRRATRDGASDARTVMVLCHMDEIGFYVSHVSDDGFVHVDPAGIFDPRHLFGRRVLVCAQAGDFPGAMNAKGRPIHIASRKELQKVPKITDFVVDTGLGARAKEFIKIGDYVVVDERFVDLGDRIMSKALDNRVACWIGIEAIRKIVADQTKHAYNICVAFTAQEEVGLRGAAATAFRVAPDVAIGIDVTLACDTPGIPDEESILKLGDGFGLLLKDDTFIPDVGLVEQVEGLARELGLKCQRHVLRRGGQDGAAAQQARGGAKAVGIMVGTRYIHTATEMIDKDDLAGARDIVTAFLTS</sequence>
<dbReference type="EMBL" id="JAPJZI010000001">
    <property type="protein sequence ID" value="MDA5399712.1"/>
    <property type="molecule type" value="Genomic_DNA"/>
</dbReference>
<dbReference type="PANTHER" id="PTHR32481:SF0">
    <property type="entry name" value="AMINOPEPTIDASE YPDE-RELATED"/>
    <property type="match status" value="1"/>
</dbReference>
<evidence type="ECO:0000313" key="10">
    <source>
        <dbReference type="Proteomes" id="UP001151234"/>
    </source>
</evidence>
<dbReference type="SUPFAM" id="SSF101821">
    <property type="entry name" value="Aminopeptidase/glucanase lid domain"/>
    <property type="match status" value="1"/>
</dbReference>
<dbReference type="SUPFAM" id="SSF53187">
    <property type="entry name" value="Zn-dependent exopeptidases"/>
    <property type="match status" value="1"/>
</dbReference>
<protein>
    <submittedName>
        <fullName evidence="9">M20/M25/M40 family metallo-hydrolase</fullName>
    </submittedName>
</protein>
<dbReference type="GO" id="GO:0046872">
    <property type="term" value="F:metal ion binding"/>
    <property type="evidence" value="ECO:0007669"/>
    <property type="project" value="UniProtKB-UniRule"/>
</dbReference>
<dbReference type="PIRSF" id="PIRSF001123">
    <property type="entry name" value="PepA_GA"/>
    <property type="match status" value="1"/>
</dbReference>
<dbReference type="Pfam" id="PF05343">
    <property type="entry name" value="Peptidase_M42"/>
    <property type="match status" value="1"/>
</dbReference>
<evidence type="ECO:0000313" key="9">
    <source>
        <dbReference type="EMBL" id="MDA5399712.1"/>
    </source>
</evidence>
<feature type="binding site" evidence="8">
    <location>
        <position position="323"/>
    </location>
    <ligand>
        <name>Zn(2+)</name>
        <dbReference type="ChEBI" id="CHEBI:29105"/>
        <label>2</label>
    </ligand>
</feature>
<keyword evidence="3" id="KW-0645">Protease</keyword>
<accession>A0A9X3ZHJ5</accession>
<dbReference type="GO" id="GO:0004177">
    <property type="term" value="F:aminopeptidase activity"/>
    <property type="evidence" value="ECO:0007669"/>
    <property type="project" value="UniProtKB-UniRule"/>
</dbReference>
<evidence type="ECO:0000256" key="8">
    <source>
        <dbReference type="PIRSR" id="PIRSR001123-2"/>
    </source>
</evidence>
<evidence type="ECO:0000256" key="4">
    <source>
        <dbReference type="ARBA" id="ARBA00022723"/>
    </source>
</evidence>
<dbReference type="InterPro" id="IPR008007">
    <property type="entry name" value="Peptidase_M42"/>
</dbReference>
<comment type="similarity">
    <text evidence="1 6">Belongs to the peptidase M42 family.</text>
</comment>
<comment type="caution">
    <text evidence="9">The sequence shown here is derived from an EMBL/GenBank/DDBJ whole genome shotgun (WGS) entry which is preliminary data.</text>
</comment>
<organism evidence="9 10">
    <name type="scientific">Hoeflea prorocentri</name>
    <dbReference type="NCBI Taxonomy" id="1922333"/>
    <lineage>
        <taxon>Bacteria</taxon>
        <taxon>Pseudomonadati</taxon>
        <taxon>Pseudomonadota</taxon>
        <taxon>Alphaproteobacteria</taxon>
        <taxon>Hyphomicrobiales</taxon>
        <taxon>Rhizobiaceae</taxon>
        <taxon>Hoeflea</taxon>
    </lineage>
</organism>
<evidence type="ECO:0000256" key="2">
    <source>
        <dbReference type="ARBA" id="ARBA00022438"/>
    </source>
</evidence>
<dbReference type="GO" id="GO:0006508">
    <property type="term" value="P:proteolysis"/>
    <property type="evidence" value="ECO:0007669"/>
    <property type="project" value="UniProtKB-KW"/>
</dbReference>
<dbReference type="InterPro" id="IPR051464">
    <property type="entry name" value="Peptidase_M42_aminopept"/>
</dbReference>
<evidence type="ECO:0000256" key="5">
    <source>
        <dbReference type="ARBA" id="ARBA00022801"/>
    </source>
</evidence>
<keyword evidence="5" id="KW-0378">Hydrolase</keyword>
<name>A0A9X3ZHJ5_9HYPH</name>
<gene>
    <name evidence="9" type="ORF">OQ273_14110</name>
</gene>
<proteinExistence type="inferred from homology"/>